<organism evidence="2 6">
    <name type="scientific">Natrinema hispanicum</name>
    <dbReference type="NCBI Taxonomy" id="392421"/>
    <lineage>
        <taxon>Archaea</taxon>
        <taxon>Methanobacteriati</taxon>
        <taxon>Methanobacteriota</taxon>
        <taxon>Stenosarchaea group</taxon>
        <taxon>Halobacteria</taxon>
        <taxon>Halobacteriales</taxon>
        <taxon>Natrialbaceae</taxon>
        <taxon>Natrinema</taxon>
    </lineage>
</organism>
<name>A0A1G6X9J4_9EURY</name>
<reference evidence="1 5" key="3">
    <citation type="submission" date="2019-02" db="EMBL/GenBank/DDBJ databases">
        <title>Genomic Encyclopedia of Archaeal and Bacterial Type Strains, Phase II (KMG-II): from individual species to whole genera.</title>
        <authorList>
            <person name="Goeker M."/>
        </authorList>
    </citation>
    <scope>NUCLEOTIDE SEQUENCE [LARGE SCALE GENOMIC DNA]</scope>
    <source>
        <strain evidence="1 5">DSM 18328</strain>
    </source>
</reference>
<sequence length="119" mass="13708">MSTHAPNAIPTRTTDDWEVTISDGDRRVTITWTKSPRNRLDQFLFDLFGTSRERELTLDPVGTTVWRHCDGNHTVSEIASIVAEEHDADRVEPVNETLAHFLMQLEERELIQFDDQADE</sequence>
<dbReference type="Pfam" id="PF05402">
    <property type="entry name" value="PqqD"/>
    <property type="match status" value="1"/>
</dbReference>
<dbReference type="OrthoDB" id="211309at2157"/>
<dbReference type="Proteomes" id="UP000291097">
    <property type="component" value="Unassembled WGS sequence"/>
</dbReference>
<proteinExistence type="predicted"/>
<dbReference type="AlphaFoldDB" id="A0A1G6X9J4"/>
<dbReference type="InterPro" id="IPR008792">
    <property type="entry name" value="PQQD"/>
</dbReference>
<gene>
    <name evidence="1" type="ORF">BDK88_3586</name>
    <name evidence="3" type="ORF">SAMN04488694_13417</name>
    <name evidence="2" type="ORF">SAMN05192552_10447</name>
</gene>
<accession>A0A1G6X9J4</accession>
<evidence type="ECO:0000313" key="4">
    <source>
        <dbReference type="Proteomes" id="UP000199320"/>
    </source>
</evidence>
<dbReference type="Proteomes" id="UP000324021">
    <property type="component" value="Unassembled WGS sequence"/>
</dbReference>
<dbReference type="InterPro" id="IPR041881">
    <property type="entry name" value="PqqD_sf"/>
</dbReference>
<dbReference type="Proteomes" id="UP000199320">
    <property type="component" value="Unassembled WGS sequence"/>
</dbReference>
<dbReference type="EMBL" id="FMZP01000044">
    <property type="protein sequence ID" value="SDD73955.1"/>
    <property type="molecule type" value="Genomic_DNA"/>
</dbReference>
<keyword evidence="4" id="KW-1185">Reference proteome</keyword>
<dbReference type="Gene3D" id="1.10.10.1150">
    <property type="entry name" value="Coenzyme PQQ synthesis protein D (PqqD)"/>
    <property type="match status" value="1"/>
</dbReference>
<evidence type="ECO:0000313" key="6">
    <source>
        <dbReference type="Proteomes" id="UP000324021"/>
    </source>
</evidence>
<evidence type="ECO:0000313" key="3">
    <source>
        <dbReference type="EMBL" id="SEU05952.1"/>
    </source>
</evidence>
<evidence type="ECO:0000313" key="5">
    <source>
        <dbReference type="Proteomes" id="UP000291097"/>
    </source>
</evidence>
<reference evidence="3" key="1">
    <citation type="submission" date="2016-10" db="EMBL/GenBank/DDBJ databases">
        <authorList>
            <person name="de Groot N.N."/>
        </authorList>
    </citation>
    <scope>NUCLEOTIDE SEQUENCE [LARGE SCALE GENOMIC DNA]</scope>
    <source>
        <strain evidence="3">CDM_6</strain>
    </source>
</reference>
<dbReference type="EMBL" id="SHMP01000007">
    <property type="protein sequence ID" value="RZV06569.1"/>
    <property type="molecule type" value="Genomic_DNA"/>
</dbReference>
<dbReference type="STRING" id="392421.SAMN04488694_13417"/>
<protein>
    <submittedName>
        <fullName evidence="2">Coenzyme PQQ synthesis protein D (PqqD)</fullName>
    </submittedName>
</protein>
<evidence type="ECO:0000313" key="1">
    <source>
        <dbReference type="EMBL" id="RZV06569.1"/>
    </source>
</evidence>
<dbReference type="RefSeq" id="WP_092935376.1">
    <property type="nucleotide sequence ID" value="NZ_FMZP01000044.1"/>
</dbReference>
<reference evidence="4 6" key="2">
    <citation type="submission" date="2016-10" db="EMBL/GenBank/DDBJ databases">
        <authorList>
            <person name="Varghese N."/>
            <person name="Submissions S."/>
        </authorList>
    </citation>
    <scope>NUCLEOTIDE SEQUENCE [LARGE SCALE GENOMIC DNA]</scope>
    <source>
        <strain evidence="2 6">CDM_1</strain>
        <strain evidence="4">CDM_6</strain>
    </source>
</reference>
<dbReference type="EMBL" id="FOIC01000034">
    <property type="protein sequence ID" value="SEU05952.1"/>
    <property type="molecule type" value="Genomic_DNA"/>
</dbReference>
<evidence type="ECO:0000313" key="2">
    <source>
        <dbReference type="EMBL" id="SDD73955.1"/>
    </source>
</evidence>